<dbReference type="EMBL" id="JBBWRZ010000007">
    <property type="protein sequence ID" value="KAK8232349.1"/>
    <property type="molecule type" value="Genomic_DNA"/>
</dbReference>
<dbReference type="Proteomes" id="UP001492380">
    <property type="component" value="Unassembled WGS sequence"/>
</dbReference>
<evidence type="ECO:0000313" key="2">
    <source>
        <dbReference type="EMBL" id="KAK8232349.1"/>
    </source>
</evidence>
<reference evidence="2 3" key="1">
    <citation type="submission" date="2024-04" db="EMBL/GenBank/DDBJ databases">
        <title>Phyllosticta paracitricarpa is synonymous to the EU quarantine fungus P. citricarpa based on phylogenomic analyses.</title>
        <authorList>
            <consortium name="Lawrence Berkeley National Laboratory"/>
            <person name="Van Ingen-Buijs V.A."/>
            <person name="Van Westerhoven A.C."/>
            <person name="Haridas S."/>
            <person name="Skiadas P."/>
            <person name="Martin F."/>
            <person name="Groenewald J.Z."/>
            <person name="Crous P.W."/>
            <person name="Seidl M.F."/>
        </authorList>
    </citation>
    <scope>NUCLEOTIDE SEQUENCE [LARGE SCALE GENOMIC DNA]</scope>
    <source>
        <strain evidence="2 3">CBS 123374</strain>
    </source>
</reference>
<dbReference type="InterPro" id="IPR050727">
    <property type="entry name" value="GH43_arabinanases"/>
</dbReference>
<sequence length="341" mass="37885">MASFSFLGRVFVILALLCTSIAGHAVPLDFGSLDKRQSTNLVGYFGIFFKGNDQRVYFYLSNGNDPCSFRPLNGDRPVLSANGGTGGVRDMSIVVGDGNEKGRKWFMLGTDLDITKTDFNRATRTGSLSMFIWESSDLVNWGGERLIKVEEDIGGMLWAPEGIWSSSKGKYFVFWSAKLYPKNDPNHQANGIKSVIRGSYTSDFNNFDPPFTYLDANPMSVIDMSILHLGGNTYVRFIKNEADNSVFSEISTGGLDGQWSRKGVIEKEVEGPAPYLDNQVKGKGHLLLDFFGRGGYRAYESDDIPSGQWRKSCSGFPGGLRHGFVVPVDQRQYDGLSQRYR</sequence>
<gene>
    <name evidence="2" type="ORF">HDK90DRAFT_306989</name>
</gene>
<proteinExistence type="predicted"/>
<keyword evidence="1" id="KW-0732">Signal</keyword>
<dbReference type="PANTHER" id="PTHR43301:SF8">
    <property type="entry name" value="ARABINOSIDASE-RELATED"/>
    <property type="match status" value="1"/>
</dbReference>
<feature type="signal peptide" evidence="1">
    <location>
        <begin position="1"/>
        <end position="25"/>
    </location>
</feature>
<organism evidence="2 3">
    <name type="scientific">Phyllosticta capitalensis</name>
    <dbReference type="NCBI Taxonomy" id="121624"/>
    <lineage>
        <taxon>Eukaryota</taxon>
        <taxon>Fungi</taxon>
        <taxon>Dikarya</taxon>
        <taxon>Ascomycota</taxon>
        <taxon>Pezizomycotina</taxon>
        <taxon>Dothideomycetes</taxon>
        <taxon>Dothideomycetes incertae sedis</taxon>
        <taxon>Botryosphaeriales</taxon>
        <taxon>Phyllostictaceae</taxon>
        <taxon>Phyllosticta</taxon>
    </lineage>
</organism>
<feature type="chain" id="PRO_5046066455" evidence="1">
    <location>
        <begin position="26"/>
        <end position="341"/>
    </location>
</feature>
<evidence type="ECO:0000313" key="3">
    <source>
        <dbReference type="Proteomes" id="UP001492380"/>
    </source>
</evidence>
<comment type="caution">
    <text evidence="2">The sequence shown here is derived from an EMBL/GenBank/DDBJ whole genome shotgun (WGS) entry which is preliminary data.</text>
</comment>
<name>A0ABR1YKS1_9PEZI</name>
<keyword evidence="3" id="KW-1185">Reference proteome</keyword>
<protein>
    <submittedName>
        <fullName evidence="2">Arabinosidase</fullName>
    </submittedName>
</protein>
<dbReference type="PANTHER" id="PTHR43301">
    <property type="entry name" value="ARABINAN ENDO-1,5-ALPHA-L-ARABINOSIDASE"/>
    <property type="match status" value="1"/>
</dbReference>
<dbReference type="InterPro" id="IPR023296">
    <property type="entry name" value="Glyco_hydro_beta-prop_sf"/>
</dbReference>
<dbReference type="CDD" id="cd08983">
    <property type="entry name" value="GH43_Bt3655-like"/>
    <property type="match status" value="1"/>
</dbReference>
<dbReference type="Gene3D" id="2.115.10.20">
    <property type="entry name" value="Glycosyl hydrolase domain, family 43"/>
    <property type="match status" value="1"/>
</dbReference>
<evidence type="ECO:0000256" key="1">
    <source>
        <dbReference type="SAM" id="SignalP"/>
    </source>
</evidence>
<accession>A0ABR1YKS1</accession>
<dbReference type="SUPFAM" id="SSF75005">
    <property type="entry name" value="Arabinanase/levansucrase/invertase"/>
    <property type="match status" value="1"/>
</dbReference>